<evidence type="ECO:0000313" key="2">
    <source>
        <dbReference type="EMBL" id="MBW0572930.1"/>
    </source>
</evidence>
<name>A0A9Q3PTR1_9BASI</name>
<dbReference type="Proteomes" id="UP000765509">
    <property type="component" value="Unassembled WGS sequence"/>
</dbReference>
<protein>
    <submittedName>
        <fullName evidence="2">Uncharacterized protein</fullName>
    </submittedName>
</protein>
<accession>A0A9Q3PTR1</accession>
<keyword evidence="3" id="KW-1185">Reference proteome</keyword>
<evidence type="ECO:0000256" key="1">
    <source>
        <dbReference type="SAM" id="MobiDB-lite"/>
    </source>
</evidence>
<evidence type="ECO:0000313" key="3">
    <source>
        <dbReference type="Proteomes" id="UP000765509"/>
    </source>
</evidence>
<dbReference type="PANTHER" id="PTHR11439">
    <property type="entry name" value="GAG-POL-RELATED RETROTRANSPOSON"/>
    <property type="match status" value="1"/>
</dbReference>
<sequence length="129" mass="14090">MGNCCPVLTPLAPNSHLEPATLEEMAEFNSLWVSYRSAIGSINYLSTATCPDLSFVVSSLSQFLDRPGIKHWQGFLHVLRYLNSSQDLGLTYGGELNVVSPHTETLTGETVRPHDNRSLATSPASIGVW</sequence>
<organism evidence="2 3">
    <name type="scientific">Austropuccinia psidii MF-1</name>
    <dbReference type="NCBI Taxonomy" id="1389203"/>
    <lineage>
        <taxon>Eukaryota</taxon>
        <taxon>Fungi</taxon>
        <taxon>Dikarya</taxon>
        <taxon>Basidiomycota</taxon>
        <taxon>Pucciniomycotina</taxon>
        <taxon>Pucciniomycetes</taxon>
        <taxon>Pucciniales</taxon>
        <taxon>Sphaerophragmiaceae</taxon>
        <taxon>Austropuccinia</taxon>
    </lineage>
</organism>
<gene>
    <name evidence="2" type="ORF">O181_112645</name>
</gene>
<comment type="caution">
    <text evidence="2">The sequence shown here is derived from an EMBL/GenBank/DDBJ whole genome shotgun (WGS) entry which is preliminary data.</text>
</comment>
<dbReference type="AlphaFoldDB" id="A0A9Q3PTR1"/>
<proteinExistence type="predicted"/>
<reference evidence="2" key="1">
    <citation type="submission" date="2021-03" db="EMBL/GenBank/DDBJ databases">
        <title>Draft genome sequence of rust myrtle Austropuccinia psidii MF-1, a brazilian biotype.</title>
        <authorList>
            <person name="Quecine M.C."/>
            <person name="Pachon D.M.R."/>
            <person name="Bonatelli M.L."/>
            <person name="Correr F.H."/>
            <person name="Franceschini L.M."/>
            <person name="Leite T.F."/>
            <person name="Margarido G.R.A."/>
            <person name="Almeida C.A."/>
            <person name="Ferrarezi J.A."/>
            <person name="Labate C.A."/>
        </authorList>
    </citation>
    <scope>NUCLEOTIDE SEQUENCE</scope>
    <source>
        <strain evidence="2">MF-1</strain>
    </source>
</reference>
<feature type="region of interest" description="Disordered" evidence="1">
    <location>
        <begin position="105"/>
        <end position="129"/>
    </location>
</feature>
<feature type="compositionally biased region" description="Polar residues" evidence="1">
    <location>
        <begin position="118"/>
        <end position="129"/>
    </location>
</feature>
<dbReference type="EMBL" id="AVOT02091011">
    <property type="protein sequence ID" value="MBW0572930.1"/>
    <property type="molecule type" value="Genomic_DNA"/>
</dbReference>